<dbReference type="InterPro" id="IPR048051">
    <property type="entry name" value="BapA-like_prefix-like"/>
</dbReference>
<reference evidence="3 4" key="1">
    <citation type="submission" date="2014-02" db="EMBL/GenBank/DDBJ databases">
        <title>Comparative genomics and transcriptomics to identify genetic mechanisms underlying the emergence of carbapenem resistant Acinetobacter baumannii (CRAb).</title>
        <authorList>
            <person name="Harris A.D."/>
            <person name="Johnson K.J."/>
            <person name="George J."/>
            <person name="Shefchek K."/>
            <person name="Daugherty S.C."/>
            <person name="Parankush S."/>
            <person name="Sadzewicz L."/>
            <person name="Tallon L."/>
            <person name="Sengamalay N."/>
            <person name="Hazen T.H."/>
            <person name="Rasko D.A."/>
        </authorList>
    </citation>
    <scope>NUCLEOTIDE SEQUENCE [LARGE SCALE GENOMIC DNA]</scope>
    <source>
        <strain evidence="3 4">99063</strain>
    </source>
</reference>
<gene>
    <name evidence="3" type="ORF">J529_4407</name>
</gene>
<dbReference type="NCBIfam" id="NF033677">
    <property type="entry name" value="biofilm_BapA_N"/>
    <property type="match status" value="1"/>
</dbReference>
<comment type="caution">
    <text evidence="3">The sequence shown here is derived from an EMBL/GenBank/DDBJ whole genome shotgun (WGS) entry which is preliminary data.</text>
</comment>
<evidence type="ECO:0000256" key="1">
    <source>
        <dbReference type="SAM" id="MobiDB-lite"/>
    </source>
</evidence>
<feature type="region of interest" description="Disordered" evidence="1">
    <location>
        <begin position="234"/>
        <end position="285"/>
    </location>
</feature>
<evidence type="ECO:0000259" key="2">
    <source>
        <dbReference type="Pfam" id="PF22783"/>
    </source>
</evidence>
<evidence type="ECO:0000313" key="3">
    <source>
        <dbReference type="EMBL" id="EXC38214.1"/>
    </source>
</evidence>
<dbReference type="AlphaFoldDB" id="A0A009RD34"/>
<dbReference type="Pfam" id="PF22783">
    <property type="entry name" value="BapA_N"/>
    <property type="match status" value="1"/>
</dbReference>
<feature type="non-terminal residue" evidence="3">
    <location>
        <position position="285"/>
    </location>
</feature>
<organism evidence="3 4">
    <name type="scientific">Acinetobacter baumannii 99063</name>
    <dbReference type="NCBI Taxonomy" id="1310630"/>
    <lineage>
        <taxon>Bacteria</taxon>
        <taxon>Pseudomonadati</taxon>
        <taxon>Pseudomonadota</taxon>
        <taxon>Gammaproteobacteria</taxon>
        <taxon>Moraxellales</taxon>
        <taxon>Moraxellaceae</taxon>
        <taxon>Acinetobacter</taxon>
        <taxon>Acinetobacter calcoaceticus/baumannii complex</taxon>
    </lineage>
</organism>
<feature type="region of interest" description="Disordered" evidence="1">
    <location>
        <begin position="134"/>
        <end position="161"/>
    </location>
</feature>
<dbReference type="EMBL" id="JEXJ01000259">
    <property type="protein sequence ID" value="EXC38214.1"/>
    <property type="molecule type" value="Genomic_DNA"/>
</dbReference>
<proteinExistence type="predicted"/>
<name>A0A009RD34_ACIBA</name>
<feature type="domain" description="Biofilm-associated protein BapA-like prefix-like" evidence="2">
    <location>
        <begin position="1"/>
        <end position="105"/>
    </location>
</feature>
<accession>A0A009RD34</accession>
<sequence>MTNFIVIEKDSLNKSTVNAAQITLTEASIVHTKMSRDDVDEFIRDGNNLVLKLKNGEVVVIENFFIIYDDVASDLVFEEDGCVLYWFDGISGFKGIPGLEALLPAVESSQLVGLLPWLVGAAVVGGAAAIIDHNDKDEEPKDTTAPTAPTVEINDGDDGVINPSDLNADGTVDAKVTFPKDAGYSVGDTVVIKDQDGTELVKRPLTAEDLENGITVKVTPAAEGEDTVVTAVVTDPQGNTSPEGKDNSTVDLVVPGDVDGDGEKDLTGAPVVEINDGDDGVINPS</sequence>
<dbReference type="RefSeq" id="WP_032069457.1">
    <property type="nucleotide sequence ID" value="NZ_JEXJ01000259.1"/>
</dbReference>
<dbReference type="Proteomes" id="UP000020735">
    <property type="component" value="Unassembled WGS sequence"/>
</dbReference>
<evidence type="ECO:0000313" key="4">
    <source>
        <dbReference type="Proteomes" id="UP000020735"/>
    </source>
</evidence>
<protein>
    <submittedName>
        <fullName evidence="3">Outer membrane adhesin like protein domain protein</fullName>
    </submittedName>
</protein>